<reference evidence="2 3" key="1">
    <citation type="journal article" date="2013" name="Fungal Biol.">
        <title>Analysis of microsatellite markers in the genome of the plant pathogen Ceratocystis fimbriata.</title>
        <authorList>
            <person name="Simpson M.C."/>
            <person name="Wilken P.M."/>
            <person name="Coetzee M.P."/>
            <person name="Wingfield M.J."/>
            <person name="Wingfield B.D."/>
        </authorList>
    </citation>
    <scope>NUCLEOTIDE SEQUENCE [LARGE SCALE GENOMIC DNA]</scope>
    <source>
        <strain evidence="2 3">CBS 114723</strain>
    </source>
</reference>
<evidence type="ECO:0000256" key="1">
    <source>
        <dbReference type="SAM" id="MobiDB-lite"/>
    </source>
</evidence>
<feature type="region of interest" description="Disordered" evidence="1">
    <location>
        <begin position="357"/>
        <end position="387"/>
    </location>
</feature>
<dbReference type="OrthoDB" id="5377012at2759"/>
<feature type="region of interest" description="Disordered" evidence="1">
    <location>
        <begin position="502"/>
        <end position="524"/>
    </location>
</feature>
<proteinExistence type="predicted"/>
<reference evidence="2 3" key="2">
    <citation type="journal article" date="2013" name="IMA Fungus">
        <title>IMA Genome-F 1: Ceratocystis fimbriata: Draft nuclear genome sequence for the plant pathogen, Ceratocystis fimbriata.</title>
        <authorList>
            <person name="Wilken P.M."/>
            <person name="Steenkamp E.T."/>
            <person name="Wingfield M.J."/>
            <person name="de Beer Z.W."/>
            <person name="Wingfield B.D."/>
        </authorList>
    </citation>
    <scope>NUCLEOTIDE SEQUENCE [LARGE SCALE GENOMIC DNA]</scope>
    <source>
        <strain evidence="2 3">CBS 114723</strain>
    </source>
</reference>
<dbReference type="STRING" id="1035309.A0A2C5WZW6"/>
<keyword evidence="3" id="KW-1185">Reference proteome</keyword>
<feature type="compositionally biased region" description="Polar residues" evidence="1">
    <location>
        <begin position="108"/>
        <end position="138"/>
    </location>
</feature>
<feature type="compositionally biased region" description="Polar residues" evidence="1">
    <location>
        <begin position="502"/>
        <end position="511"/>
    </location>
</feature>
<organism evidence="2 3">
    <name type="scientific">Ceratocystis fimbriata CBS 114723</name>
    <dbReference type="NCBI Taxonomy" id="1035309"/>
    <lineage>
        <taxon>Eukaryota</taxon>
        <taxon>Fungi</taxon>
        <taxon>Dikarya</taxon>
        <taxon>Ascomycota</taxon>
        <taxon>Pezizomycotina</taxon>
        <taxon>Sordariomycetes</taxon>
        <taxon>Hypocreomycetidae</taxon>
        <taxon>Microascales</taxon>
        <taxon>Ceratocystidaceae</taxon>
        <taxon>Ceratocystis</taxon>
    </lineage>
</organism>
<feature type="compositionally biased region" description="Gly residues" evidence="1">
    <location>
        <begin position="455"/>
        <end position="468"/>
    </location>
</feature>
<accession>A0A2C5WZW6</accession>
<sequence>MADPQLHPRHQQQQQQQQPPQPQQRSGSGRRRPFSTWVRKLANFNKNLSLSSSPSPASANSNNNSSASCNDPQHTDAINASSSLGSARYRLSTSHQDRLRQRNRSDSESAAPTTTNQSTKHARNSSLAAVAAPTSTSKSRPKLTYHMKMKKPSKNNNPYPQSARLVELMRHRPRNTGPHSSLPSFFSAAPSTARSNTSLESSFIEVESSNGGILLPAQSHGASTISGGRNGSGSGSGDTASVNASIISSNGSLRHPPTISGSRSIAATVMTDHETARSALTATTNLTIGAATDRSSAMRGSGGDSTFSSPAPSVRSLATTLTTIQSLAISAANPAPNSHHHGMHHMNPGATSHTTITFNQPFPTASPASALPPHLAPSTPGHPTTYATATANNLLTDNASILTLASSSKHRRRRSFDTDASVRALAPSSLWGGSRESLPLSILSANLESGPPGGPGGSGSSSGAGGTSSFGAMGPSVSVPPTTSHSNALSLSDRNSIYTSFSPSTVTSNVTGARGDGSSLRSMRSGGLHLQNIADGVGSSGLAVSSPLASPMEDASLETQSLREATFGTKDTDEDTKKALAKGKEPIALSHIVYN</sequence>
<dbReference type="EMBL" id="APWK03000086">
    <property type="protein sequence ID" value="PHH51735.1"/>
    <property type="molecule type" value="Genomic_DNA"/>
</dbReference>
<feature type="compositionally biased region" description="Basic residues" evidence="1">
    <location>
        <begin position="139"/>
        <end position="153"/>
    </location>
</feature>
<evidence type="ECO:0000313" key="2">
    <source>
        <dbReference type="EMBL" id="PHH51735.1"/>
    </source>
</evidence>
<protein>
    <submittedName>
        <fullName evidence="2">Uncharacterized protein</fullName>
    </submittedName>
</protein>
<feature type="compositionally biased region" description="Low complexity" evidence="1">
    <location>
        <begin position="47"/>
        <end position="68"/>
    </location>
</feature>
<feature type="compositionally biased region" description="Polar residues" evidence="1">
    <location>
        <begin position="69"/>
        <end position="85"/>
    </location>
</feature>
<feature type="compositionally biased region" description="Low complexity" evidence="1">
    <location>
        <begin position="11"/>
        <end position="27"/>
    </location>
</feature>
<evidence type="ECO:0000313" key="3">
    <source>
        <dbReference type="Proteomes" id="UP000222788"/>
    </source>
</evidence>
<feature type="region of interest" description="Disordered" evidence="1">
    <location>
        <begin position="1"/>
        <end position="160"/>
    </location>
</feature>
<feature type="region of interest" description="Disordered" evidence="1">
    <location>
        <begin position="294"/>
        <end position="313"/>
    </location>
</feature>
<feature type="region of interest" description="Disordered" evidence="1">
    <location>
        <begin position="221"/>
        <end position="243"/>
    </location>
</feature>
<dbReference type="Proteomes" id="UP000222788">
    <property type="component" value="Unassembled WGS sequence"/>
</dbReference>
<feature type="compositionally biased region" description="Basic and acidic residues" evidence="1">
    <location>
        <begin position="95"/>
        <end position="107"/>
    </location>
</feature>
<feature type="compositionally biased region" description="Low complexity" evidence="1">
    <location>
        <begin position="469"/>
        <end position="484"/>
    </location>
</feature>
<name>A0A2C5WZW6_9PEZI</name>
<feature type="compositionally biased region" description="Polar residues" evidence="1">
    <location>
        <begin position="304"/>
        <end position="313"/>
    </location>
</feature>
<feature type="compositionally biased region" description="Low complexity" evidence="1">
    <location>
        <begin position="361"/>
        <end position="387"/>
    </location>
</feature>
<dbReference type="AlphaFoldDB" id="A0A2C5WZW6"/>
<feature type="region of interest" description="Disordered" evidence="1">
    <location>
        <begin position="444"/>
        <end position="488"/>
    </location>
</feature>
<comment type="caution">
    <text evidence="2">The sequence shown here is derived from an EMBL/GenBank/DDBJ whole genome shotgun (WGS) entry which is preliminary data.</text>
</comment>
<gene>
    <name evidence="2" type="ORF">CFIMG_008589RA00001</name>
</gene>